<evidence type="ECO:0000313" key="4">
    <source>
        <dbReference type="Proteomes" id="UP001153620"/>
    </source>
</evidence>
<dbReference type="GO" id="GO:0003677">
    <property type="term" value="F:DNA binding"/>
    <property type="evidence" value="ECO:0007669"/>
    <property type="project" value="InterPro"/>
</dbReference>
<dbReference type="PROSITE" id="PS50812">
    <property type="entry name" value="PWWP"/>
    <property type="match status" value="1"/>
</dbReference>
<evidence type="ECO:0000256" key="1">
    <source>
        <dbReference type="SAM" id="MobiDB-lite"/>
    </source>
</evidence>
<dbReference type="GO" id="GO:0010369">
    <property type="term" value="C:chromocenter"/>
    <property type="evidence" value="ECO:0007669"/>
    <property type="project" value="TreeGrafter"/>
</dbReference>
<dbReference type="SUPFAM" id="SSF63748">
    <property type="entry name" value="Tudor/PWWP/MBT"/>
    <property type="match status" value="1"/>
</dbReference>
<dbReference type="CDD" id="cd20141">
    <property type="entry name" value="PWWP_MBD5"/>
    <property type="match status" value="1"/>
</dbReference>
<feature type="region of interest" description="Disordered" evidence="1">
    <location>
        <begin position="1315"/>
        <end position="1350"/>
    </location>
</feature>
<dbReference type="Proteomes" id="UP001153620">
    <property type="component" value="Chromosome 3"/>
</dbReference>
<dbReference type="InterPro" id="IPR000313">
    <property type="entry name" value="PWWP_dom"/>
</dbReference>
<gene>
    <name evidence="3" type="ORF">CHIRRI_LOCUS10749</name>
</gene>
<dbReference type="GO" id="GO:0003682">
    <property type="term" value="F:chromatin binding"/>
    <property type="evidence" value="ECO:0007669"/>
    <property type="project" value="TreeGrafter"/>
</dbReference>
<dbReference type="EMBL" id="OU895879">
    <property type="protein sequence ID" value="CAG9807903.1"/>
    <property type="molecule type" value="Genomic_DNA"/>
</dbReference>
<feature type="region of interest" description="Disordered" evidence="1">
    <location>
        <begin position="503"/>
        <end position="536"/>
    </location>
</feature>
<keyword evidence="4" id="KW-1185">Reference proteome</keyword>
<dbReference type="Gene3D" id="2.30.30.140">
    <property type="match status" value="1"/>
</dbReference>
<proteinExistence type="predicted"/>
<evidence type="ECO:0000259" key="2">
    <source>
        <dbReference type="PROSITE" id="PS50812"/>
    </source>
</evidence>
<name>A0A9N9WVM9_9DIPT</name>
<feature type="region of interest" description="Disordered" evidence="1">
    <location>
        <begin position="593"/>
        <end position="614"/>
    </location>
</feature>
<dbReference type="InterPro" id="IPR001739">
    <property type="entry name" value="Methyl_CpG_DNA-bd"/>
</dbReference>
<feature type="compositionally biased region" description="Polar residues" evidence="1">
    <location>
        <begin position="1337"/>
        <end position="1350"/>
    </location>
</feature>
<protein>
    <recommendedName>
        <fullName evidence="2">PWWP domain-containing protein</fullName>
    </recommendedName>
</protein>
<feature type="region of interest" description="Disordered" evidence="1">
    <location>
        <begin position="822"/>
        <end position="851"/>
    </location>
</feature>
<reference evidence="3" key="1">
    <citation type="submission" date="2022-01" db="EMBL/GenBank/DDBJ databases">
        <authorList>
            <person name="King R."/>
        </authorList>
    </citation>
    <scope>NUCLEOTIDE SEQUENCE</scope>
</reference>
<dbReference type="GO" id="GO:0005634">
    <property type="term" value="C:nucleus"/>
    <property type="evidence" value="ECO:0007669"/>
    <property type="project" value="TreeGrafter"/>
</dbReference>
<feature type="region of interest" description="Disordered" evidence="1">
    <location>
        <begin position="1269"/>
        <end position="1302"/>
    </location>
</feature>
<dbReference type="SMART" id="SM00391">
    <property type="entry name" value="MBD"/>
    <property type="match status" value="1"/>
</dbReference>
<dbReference type="Pfam" id="PF00855">
    <property type="entry name" value="PWWP"/>
    <property type="match status" value="1"/>
</dbReference>
<dbReference type="PANTHER" id="PTHR16112:SF16">
    <property type="entry name" value="SIX-BANDED, ISOFORM H"/>
    <property type="match status" value="1"/>
</dbReference>
<dbReference type="PANTHER" id="PTHR16112">
    <property type="entry name" value="METHYL-CPG BINDING PROTEIN, DROSOPHILA"/>
    <property type="match status" value="1"/>
</dbReference>
<feature type="compositionally biased region" description="Basic and acidic residues" evidence="1">
    <location>
        <begin position="1324"/>
        <end position="1336"/>
    </location>
</feature>
<organism evidence="3 4">
    <name type="scientific">Chironomus riparius</name>
    <dbReference type="NCBI Taxonomy" id="315576"/>
    <lineage>
        <taxon>Eukaryota</taxon>
        <taxon>Metazoa</taxon>
        <taxon>Ecdysozoa</taxon>
        <taxon>Arthropoda</taxon>
        <taxon>Hexapoda</taxon>
        <taxon>Insecta</taxon>
        <taxon>Pterygota</taxon>
        <taxon>Neoptera</taxon>
        <taxon>Endopterygota</taxon>
        <taxon>Diptera</taxon>
        <taxon>Nematocera</taxon>
        <taxon>Chironomoidea</taxon>
        <taxon>Chironomidae</taxon>
        <taxon>Chironominae</taxon>
        <taxon>Chironomus</taxon>
    </lineage>
</organism>
<feature type="compositionally biased region" description="Low complexity" evidence="1">
    <location>
        <begin position="523"/>
        <end position="534"/>
    </location>
</feature>
<sequence length="1592" mass="177400">MSAVNNLILKSTDCEAVNSGLTISKVCSLKESEIKKQIKPSIVNNGTKLNDSQSENIYLESIETSSLPDKTIKKESSKDSSIHLQDQNKEYTNDVQKVLEQEQELQKQLYSGANVANSWFRVNHVNKVIYISPSGIGLSSLKQVKDYLLTRGTCKCGLPFPLRIELFFNFDLNVPNVPLKAPIKGLKCDPNCLHKKNLLTSSHGGNNQVIEASYQHPQKKVNLKKHKKTKECLLPSYITSVNKKITQRSTCNNSESALMIGNNNNKALAANNIQQLVMQSKSQQTQFLQQQIDPQNMSNLVNVRIVQEENDQSGNSKLPPWRKNVMQTQFGNNGKLTPTSIISSSTVHGGIPIFQFNGQMIAIDQQGQQFSNQPQKIQIFEQKSADGEKMIIRRRPPTFKEDPTAYLNQQTALLHNTITTLHSPDVTTSMVSPTIQENSTDFQQRTQRQIVQQIIKTPNISSAQTLTQNMSLSNAIVQIQNCDMKQQQQQNKVSTLHVQMQKDQQNFKTNPKGRPPKHSRRIVSVPQESPVSSSTTNSIVKIAKSSTPDITSSSAEAITETVVQSTNNYDGSEVLKYARSSSTHELIRTTQAGKPACNTTQSSSSSIRKPATTITSIQKKPQTVVTQMKTNFNSINNNNINSNNNSMINQLTSNSNQQVLITSNGQQFIVMPSSNLQTQQQNIVLNNNSIVQFQNSNPNHQRLIQTTGQGQNGNIIFQTNNGNLLATSQTNPNNFIVNGQPLIFQNSQIIQSNSNMMSSPKNNILLTGGGGATSSPKTLFGGNSHLALGQQAVLVQNSLVPQSTLVNDTTYLQNIAQQQKLILNPDKKKGRKRKNPLSDPSAQQQPTQQPNLIQIPTTATSQSFHISSPNIFVQNKFSQPSTATTGQQIILQNGQTIIQQPMSFIGSQQIIPSQLMALSSDGNSFVQIQNPSYNNIIAAPQNMIRTAPQHQQLQPVQKTIISNNGQQYIVQSGGQVNLMNQLPFNSMGFVVQSAAHHQNQQQQQIINPIVIQSQGQQVMTQPQILTHPQGHITTQLPSQQSQFLNQNDYNSKIQRKIMLQHKTQQQNSFFPQIINKASRTTGMALQYASASKNANPLLVQNVIEEHDDDLEENHELVEQDEELECEEETDDQMSFEEKPDMIEELHHGTSQQIFHSSSMIDGQCGIMNIDDITIEMDEINDLNEYLNAIDEEDNKISQMGLSSLQHFANSPPDTTTHSPRSPADIITNIHHVLVSESDKSNGSSENNNMVSSSELDLNVVSPECHQINDSSLSHHHHHFHPSTSQPVFKLPLEPRSTNIRSPPLYSMANTTYFFDNNSQSPLRPDSHESSTSEHQRQANSHNQNKNSNRKSYLPSLTKALNDQNCIIYEKSDFDLLKESPILNNIKLIVGEDKMINSDDPPCSISAVLSNESIKSSIEEITLSIKDGVNESENELLKKNNENDNIVEDVVKSKFKVGDLIWGVVRGCDAWPGKIVNGPDNEPISSNCVWVKWFIANGRQSTEMVQCSTLKSLSDGLEAHHMARKETRKSRKLNLHLERAIQKAMIELDKQSSEENSTKIDNNKFQSEKVCKSNIKMSKSNLVKIAPAISKRI</sequence>
<evidence type="ECO:0000313" key="3">
    <source>
        <dbReference type="EMBL" id="CAG9807903.1"/>
    </source>
</evidence>
<accession>A0A9N9WVM9</accession>
<feature type="domain" description="PWWP" evidence="2">
    <location>
        <begin position="1456"/>
        <end position="1493"/>
    </location>
</feature>
<dbReference type="OrthoDB" id="641149at2759"/>
<reference evidence="3" key="2">
    <citation type="submission" date="2022-10" db="EMBL/GenBank/DDBJ databases">
        <authorList>
            <consortium name="ENA_rothamsted_submissions"/>
            <consortium name="culmorum"/>
            <person name="King R."/>
        </authorList>
    </citation>
    <scope>NUCLEOTIDE SEQUENCE</scope>
</reference>